<keyword evidence="3" id="KW-1185">Reference proteome</keyword>
<evidence type="ECO:0000259" key="1">
    <source>
        <dbReference type="Pfam" id="PF17919"/>
    </source>
</evidence>
<dbReference type="InterPro" id="IPR041577">
    <property type="entry name" value="RT_RNaseH_2"/>
</dbReference>
<dbReference type="SUPFAM" id="SSF56672">
    <property type="entry name" value="DNA/RNA polymerases"/>
    <property type="match status" value="1"/>
</dbReference>
<sequence>MSVDRVKAFESLIQASTTAPLLLMPDFVLPFMLYVDSSEDVLGDALHQVQIINDKPVEGPICFIYRQIKATDTRYGVVMPHLGLRKAKLLSGRMCF</sequence>
<organism evidence="2 3">
    <name type="scientific">Austropuccinia psidii MF-1</name>
    <dbReference type="NCBI Taxonomy" id="1389203"/>
    <lineage>
        <taxon>Eukaryota</taxon>
        <taxon>Fungi</taxon>
        <taxon>Dikarya</taxon>
        <taxon>Basidiomycota</taxon>
        <taxon>Pucciniomycotina</taxon>
        <taxon>Pucciniomycetes</taxon>
        <taxon>Pucciniales</taxon>
        <taxon>Sphaerophragmiaceae</taxon>
        <taxon>Austropuccinia</taxon>
    </lineage>
</organism>
<dbReference type="OrthoDB" id="2975412at2759"/>
<evidence type="ECO:0000313" key="3">
    <source>
        <dbReference type="Proteomes" id="UP000765509"/>
    </source>
</evidence>
<reference evidence="2" key="1">
    <citation type="submission" date="2021-03" db="EMBL/GenBank/DDBJ databases">
        <title>Draft genome sequence of rust myrtle Austropuccinia psidii MF-1, a brazilian biotype.</title>
        <authorList>
            <person name="Quecine M.C."/>
            <person name="Pachon D.M.R."/>
            <person name="Bonatelli M.L."/>
            <person name="Correr F.H."/>
            <person name="Franceschini L.M."/>
            <person name="Leite T.F."/>
            <person name="Margarido G.R.A."/>
            <person name="Almeida C.A."/>
            <person name="Ferrarezi J.A."/>
            <person name="Labate C.A."/>
        </authorList>
    </citation>
    <scope>NUCLEOTIDE SEQUENCE</scope>
    <source>
        <strain evidence="2">MF-1</strain>
    </source>
</reference>
<protein>
    <recommendedName>
        <fullName evidence="1">Reverse transcriptase/retrotransposon-derived protein RNase H-like domain-containing protein</fullName>
    </recommendedName>
</protein>
<dbReference type="EMBL" id="AVOT02044064">
    <property type="protein sequence ID" value="MBW0539446.1"/>
    <property type="molecule type" value="Genomic_DNA"/>
</dbReference>
<dbReference type="InterPro" id="IPR043502">
    <property type="entry name" value="DNA/RNA_pol_sf"/>
</dbReference>
<comment type="caution">
    <text evidence="2">The sequence shown here is derived from an EMBL/GenBank/DDBJ whole genome shotgun (WGS) entry which is preliminary data.</text>
</comment>
<gene>
    <name evidence="2" type="ORF">O181_079161</name>
</gene>
<dbReference type="AlphaFoldDB" id="A0A9Q3FFQ5"/>
<proteinExistence type="predicted"/>
<dbReference type="Pfam" id="PF17919">
    <property type="entry name" value="RT_RNaseH_2"/>
    <property type="match status" value="1"/>
</dbReference>
<feature type="domain" description="Reverse transcriptase/retrotransposon-derived protein RNase H-like" evidence="1">
    <location>
        <begin position="5"/>
        <end position="77"/>
    </location>
</feature>
<dbReference type="Proteomes" id="UP000765509">
    <property type="component" value="Unassembled WGS sequence"/>
</dbReference>
<evidence type="ECO:0000313" key="2">
    <source>
        <dbReference type="EMBL" id="MBW0539446.1"/>
    </source>
</evidence>
<accession>A0A9Q3FFQ5</accession>
<name>A0A9Q3FFQ5_9BASI</name>